<evidence type="ECO:0000256" key="1">
    <source>
        <dbReference type="SAM" id="MobiDB-lite"/>
    </source>
</evidence>
<evidence type="ECO:0000313" key="3">
    <source>
        <dbReference type="Proteomes" id="UP000611640"/>
    </source>
</evidence>
<accession>A0A7R7DTC7</accession>
<dbReference type="KEGG" id="atl:Athai_49670"/>
<feature type="region of interest" description="Disordered" evidence="1">
    <location>
        <begin position="167"/>
        <end position="217"/>
    </location>
</feature>
<dbReference type="AlphaFoldDB" id="A0A7R7DTC7"/>
<evidence type="ECO:0000313" key="2">
    <source>
        <dbReference type="EMBL" id="BCJ37464.1"/>
    </source>
</evidence>
<proteinExistence type="predicted"/>
<reference evidence="2 3" key="1">
    <citation type="submission" date="2020-08" db="EMBL/GenBank/DDBJ databases">
        <title>Whole genome shotgun sequence of Actinocatenispora thailandica NBRC 105041.</title>
        <authorList>
            <person name="Komaki H."/>
            <person name="Tamura T."/>
        </authorList>
    </citation>
    <scope>NUCLEOTIDE SEQUENCE [LARGE SCALE GENOMIC DNA]</scope>
    <source>
        <strain evidence="2 3">NBRC 105041</strain>
    </source>
</reference>
<dbReference type="EMBL" id="AP023355">
    <property type="protein sequence ID" value="BCJ37464.1"/>
    <property type="molecule type" value="Genomic_DNA"/>
</dbReference>
<keyword evidence="3" id="KW-1185">Reference proteome</keyword>
<organism evidence="2 3">
    <name type="scientific">Actinocatenispora thailandica</name>
    <dbReference type="NCBI Taxonomy" id="227318"/>
    <lineage>
        <taxon>Bacteria</taxon>
        <taxon>Bacillati</taxon>
        <taxon>Actinomycetota</taxon>
        <taxon>Actinomycetes</taxon>
        <taxon>Micromonosporales</taxon>
        <taxon>Micromonosporaceae</taxon>
        <taxon>Actinocatenispora</taxon>
    </lineage>
</organism>
<feature type="compositionally biased region" description="Acidic residues" evidence="1">
    <location>
        <begin position="184"/>
        <end position="194"/>
    </location>
</feature>
<sequence>MSKPTATYVLSADDIRAGDQVFIAPRAGIHGHGCWWAMVVSTMPALVNGAVYLRVVPVDDIETAPRRRRSSTHGSPACSSGECHDYSDRAGLDVFTGIGLRSRHVLRASAAIARSGGAGLGYGVAAGEPVGAADLGLALAALVVRGLRQYRRDRARLAVRVDIVGRGRGDTAKEPPSPLTMTDYEADGEGEEQREDPTGGERNGHDMTRVSNPASRT</sequence>
<name>A0A7R7DTC7_9ACTN</name>
<protein>
    <submittedName>
        <fullName evidence="2">Uncharacterized protein</fullName>
    </submittedName>
</protein>
<feature type="compositionally biased region" description="Basic and acidic residues" evidence="1">
    <location>
        <begin position="195"/>
        <end position="208"/>
    </location>
</feature>
<dbReference type="Proteomes" id="UP000611640">
    <property type="component" value="Chromosome"/>
</dbReference>
<gene>
    <name evidence="2" type="ORF">Athai_49670</name>
</gene>